<proteinExistence type="predicted"/>
<accession>A0ABZ0TBH8</accession>
<dbReference type="Proteomes" id="UP001322512">
    <property type="component" value="Chromosome"/>
</dbReference>
<dbReference type="EMBL" id="CP139472">
    <property type="protein sequence ID" value="WPU48116.1"/>
    <property type="molecule type" value="Genomic_DNA"/>
</dbReference>
<evidence type="ECO:0000313" key="1">
    <source>
        <dbReference type="EMBL" id="WPU48116.1"/>
    </source>
</evidence>
<dbReference type="GeneID" id="91009392"/>
<organism evidence="1 2">
    <name type="scientific">Halomonas elongata (strain ATCC 33173 / DSM 2581 / NBRC 15536 / NCIMB 2198 / 1H9)</name>
    <dbReference type="NCBI Taxonomy" id="768066"/>
    <lineage>
        <taxon>Bacteria</taxon>
        <taxon>Pseudomonadati</taxon>
        <taxon>Pseudomonadota</taxon>
        <taxon>Gammaproteobacteria</taxon>
        <taxon>Oceanospirillales</taxon>
        <taxon>Halomonadaceae</taxon>
        <taxon>Halomonas</taxon>
    </lineage>
</organism>
<sequence>MNVFTGAKTVSPEEFDEMNLEGFNIIYATPEDGPVAEGDNVDRSIRLWADRDEMYMMRMGADSTEGENLSILHIAVPDISDEEAIKHLKQKVSDKLDQP</sequence>
<protein>
    <submittedName>
        <fullName evidence="1">Uncharacterized protein</fullName>
    </submittedName>
</protein>
<name>A0ABZ0TBH8_HALED</name>
<dbReference type="RefSeq" id="WP_041601957.1">
    <property type="nucleotide sequence ID" value="NC_014532.2"/>
</dbReference>
<reference evidence="1 2" key="1">
    <citation type="submission" date="2023-11" db="EMBL/GenBank/DDBJ databases">
        <title>MicrobeMod: A computational toolkit for identifying prokaryotic methylation and restriction-modification with nanopore sequencing.</title>
        <authorList>
            <person name="Crits-Christoph A."/>
            <person name="Kang S.C."/>
            <person name="Lee H."/>
            <person name="Ostrov N."/>
        </authorList>
    </citation>
    <scope>NUCLEOTIDE SEQUENCE [LARGE SCALE GENOMIC DNA]</scope>
    <source>
        <strain evidence="1 2">ATCC 33173</strain>
    </source>
</reference>
<evidence type="ECO:0000313" key="2">
    <source>
        <dbReference type="Proteomes" id="UP001322512"/>
    </source>
</evidence>
<gene>
    <name evidence="1" type="ORF">SR933_04300</name>
</gene>
<keyword evidence="2" id="KW-1185">Reference proteome</keyword>